<name>A0A0W0TMX1_9GAMM</name>
<evidence type="ECO:0000313" key="3">
    <source>
        <dbReference type="Proteomes" id="UP000054698"/>
    </source>
</evidence>
<dbReference type="EMBL" id="LNYB01000080">
    <property type="protein sequence ID" value="KTC96937.1"/>
    <property type="molecule type" value="Genomic_DNA"/>
</dbReference>
<organism evidence="1 3">
    <name type="scientific">Legionella feeleii</name>
    <dbReference type="NCBI Taxonomy" id="453"/>
    <lineage>
        <taxon>Bacteria</taxon>
        <taxon>Pseudomonadati</taxon>
        <taxon>Pseudomonadota</taxon>
        <taxon>Gammaproteobacteria</taxon>
        <taxon>Legionellales</taxon>
        <taxon>Legionellaceae</taxon>
        <taxon>Legionella</taxon>
    </lineage>
</organism>
<evidence type="ECO:0000313" key="4">
    <source>
        <dbReference type="Proteomes" id="UP000251942"/>
    </source>
</evidence>
<evidence type="ECO:0000313" key="1">
    <source>
        <dbReference type="EMBL" id="KTC96937.1"/>
    </source>
</evidence>
<keyword evidence="3" id="KW-1185">Reference proteome</keyword>
<dbReference type="Proteomes" id="UP000251942">
    <property type="component" value="Unassembled WGS sequence"/>
</dbReference>
<sequence>MTLIMAESDKDDGFFVGDTLLTVVPSLEKSGPFNGEYHALKLHILSPKICIALAGYYELGLTVIHKVSQYVSQPDIENSIFELVHSIYKNECGGHLNACEFLVMAITPQGTCLKKISYEGIWHFKKSYIGDPEAYKELQRIRLPFQAPTEELVQQSDGSFIQRPFVLTDLEKNFIEISNAMIILPSNTVGVLGDGVFRVRVNRFGIFEYMQQVRRGNSAEEINIGISLLSSTEPRYGIGIFYQAGFGYCWIVGDSEYCRRIDANTISDFIEIASKNYNLSLKGGTW</sequence>
<gene>
    <name evidence="1" type="ORF">Lfee_1849</name>
    <name evidence="2" type="ORF">NCTC12022_03195</name>
</gene>
<dbReference type="AlphaFoldDB" id="A0A0W0TMX1"/>
<reference evidence="1 3" key="1">
    <citation type="submission" date="2015-11" db="EMBL/GenBank/DDBJ databases">
        <title>Genomic analysis of 38 Legionella species identifies large and diverse effector repertoires.</title>
        <authorList>
            <person name="Burstein D."/>
            <person name="Amaro F."/>
            <person name="Zusman T."/>
            <person name="Lifshitz Z."/>
            <person name="Cohen O."/>
            <person name="Gilbert J.A."/>
            <person name="Pupko T."/>
            <person name="Shuman H.A."/>
            <person name="Segal G."/>
        </authorList>
    </citation>
    <scope>NUCLEOTIDE SEQUENCE [LARGE SCALE GENOMIC DNA]</scope>
    <source>
        <strain evidence="1 3">WO-44C</strain>
    </source>
</reference>
<protein>
    <submittedName>
        <fullName evidence="1">Uncharacterized protein</fullName>
    </submittedName>
</protein>
<dbReference type="EMBL" id="UASS01000038">
    <property type="protein sequence ID" value="SPX62435.1"/>
    <property type="molecule type" value="Genomic_DNA"/>
</dbReference>
<proteinExistence type="predicted"/>
<dbReference type="PATRIC" id="fig|453.4.peg.2030"/>
<reference evidence="2 4" key="2">
    <citation type="submission" date="2018-06" db="EMBL/GenBank/DDBJ databases">
        <authorList>
            <consortium name="Pathogen Informatics"/>
            <person name="Doyle S."/>
        </authorList>
    </citation>
    <scope>NUCLEOTIDE SEQUENCE [LARGE SCALE GENOMIC DNA]</scope>
    <source>
        <strain evidence="2 4">NCTC12022</strain>
    </source>
</reference>
<dbReference type="Proteomes" id="UP000054698">
    <property type="component" value="Unassembled WGS sequence"/>
</dbReference>
<evidence type="ECO:0000313" key="2">
    <source>
        <dbReference type="EMBL" id="SPX62435.1"/>
    </source>
</evidence>
<accession>A0A0W0TMX1</accession>